<keyword evidence="6" id="KW-0597">Phosphoprotein</keyword>
<dbReference type="InterPro" id="IPR027417">
    <property type="entry name" value="P-loop_NTPase"/>
</dbReference>
<dbReference type="GO" id="GO:0000160">
    <property type="term" value="P:phosphorelay signal transduction system"/>
    <property type="evidence" value="ECO:0007669"/>
    <property type="project" value="InterPro"/>
</dbReference>
<evidence type="ECO:0000256" key="5">
    <source>
        <dbReference type="ARBA" id="ARBA00023163"/>
    </source>
</evidence>
<evidence type="ECO:0000256" key="6">
    <source>
        <dbReference type="PROSITE-ProRule" id="PRU00169"/>
    </source>
</evidence>
<dbReference type="InterPro" id="IPR003593">
    <property type="entry name" value="AAA+_ATPase"/>
</dbReference>
<evidence type="ECO:0000256" key="3">
    <source>
        <dbReference type="ARBA" id="ARBA00023015"/>
    </source>
</evidence>
<reference evidence="9 10" key="1">
    <citation type="submission" date="2015-01" db="EMBL/GenBank/DDBJ databases">
        <title>Genome sequence of bacillus megaterium Q3.</title>
        <authorList>
            <person name="Wang Y."/>
            <person name="Luo K."/>
            <person name="Bai L."/>
            <person name="Luo F."/>
        </authorList>
    </citation>
    <scope>NUCLEOTIDE SEQUENCE [LARGE SCALE GENOMIC DNA]</scope>
    <source>
        <strain evidence="9 10">Q3</strain>
    </source>
</reference>
<dbReference type="InterPro" id="IPR001789">
    <property type="entry name" value="Sig_transdc_resp-reg_receiver"/>
</dbReference>
<dbReference type="EMBL" id="CP010586">
    <property type="protein sequence ID" value="AKP77235.1"/>
    <property type="molecule type" value="Genomic_DNA"/>
</dbReference>
<dbReference type="GO" id="GO:0043565">
    <property type="term" value="F:sequence-specific DNA binding"/>
    <property type="evidence" value="ECO:0007669"/>
    <property type="project" value="InterPro"/>
</dbReference>
<gene>
    <name evidence="9" type="primary">zraR_4</name>
    <name evidence="9" type="ORF">AS52_02273</name>
</gene>
<evidence type="ECO:0000259" key="8">
    <source>
        <dbReference type="PROSITE" id="PS50110"/>
    </source>
</evidence>
<dbReference type="RefSeq" id="WP_033578915.1">
    <property type="nucleotide sequence ID" value="NZ_CP010586.1"/>
</dbReference>
<dbReference type="InterPro" id="IPR025944">
    <property type="entry name" value="Sigma_54_int_dom_CS"/>
</dbReference>
<evidence type="ECO:0000313" key="10">
    <source>
        <dbReference type="Proteomes" id="UP000036410"/>
    </source>
</evidence>
<dbReference type="Pfam" id="PF00158">
    <property type="entry name" value="Sigma54_activat"/>
    <property type="match status" value="1"/>
</dbReference>
<keyword evidence="2" id="KW-0067">ATP-binding</keyword>
<dbReference type="Proteomes" id="UP000036410">
    <property type="component" value="Chromosome"/>
</dbReference>
<dbReference type="InterPro" id="IPR025943">
    <property type="entry name" value="Sigma_54_int_dom_ATP-bd_2"/>
</dbReference>
<dbReference type="Pfam" id="PF02954">
    <property type="entry name" value="HTH_8"/>
    <property type="match status" value="1"/>
</dbReference>
<dbReference type="SMART" id="SM00448">
    <property type="entry name" value="REC"/>
    <property type="match status" value="1"/>
</dbReference>
<dbReference type="InterPro" id="IPR009057">
    <property type="entry name" value="Homeodomain-like_sf"/>
</dbReference>
<dbReference type="PROSITE" id="PS50045">
    <property type="entry name" value="SIGMA54_INTERACT_4"/>
    <property type="match status" value="1"/>
</dbReference>
<dbReference type="SMART" id="SM00382">
    <property type="entry name" value="AAA"/>
    <property type="match status" value="1"/>
</dbReference>
<feature type="domain" description="Response regulatory" evidence="8">
    <location>
        <begin position="6"/>
        <end position="119"/>
    </location>
</feature>
<dbReference type="SUPFAM" id="SSF52540">
    <property type="entry name" value="P-loop containing nucleoside triphosphate hydrolases"/>
    <property type="match status" value="1"/>
</dbReference>
<sequence length="448" mass="50585">MENKCSVLMIDDEQNLCKLVAKKLQKSGFHTHAAYTGEKGIQMAKTLDIDVVILDYMLPDMTGIDVLKKLKEVTQSKVIMLTAYGNVESAVQSMKIGAADYLNKPIELEELKNIIASLCTDKQPDAVMEKGKDKDFISKSPEMNKLVEMVEYVKDTDASILILGESGVGKTAMAKWIHEQSHRKKNPFVAINCAAIPEALLESELFGYRKGAFTGAASSQKGKFSAADGGTIFLDEIGEISLSMQAKLLHVIEEKKVMQLGSNEYESLDVRIISATNKPLQQLVEQKKFREDLYYRLNLMEVTIPPLRHRKEDIEPLIHHHIIKLNTKYNKTLAVSNAALQQLISYDWPGNIRELLNAIERVHILKRYGTIELSDLTYLFNKQESHSYRNQQVKAKQTNLSHALGEVEEEMIKNALEEMKGNQTKAAQKLGIARHTLIYKMKKMGLKF</sequence>
<dbReference type="InterPro" id="IPR058031">
    <property type="entry name" value="AAA_lid_NorR"/>
</dbReference>
<dbReference type="AlphaFoldDB" id="A0A806U962"/>
<dbReference type="Gene3D" id="1.10.8.60">
    <property type="match status" value="1"/>
</dbReference>
<dbReference type="PANTHER" id="PTHR32071">
    <property type="entry name" value="TRANSCRIPTIONAL REGULATORY PROTEIN"/>
    <property type="match status" value="1"/>
</dbReference>
<evidence type="ECO:0000256" key="1">
    <source>
        <dbReference type="ARBA" id="ARBA00022741"/>
    </source>
</evidence>
<dbReference type="CDD" id="cd17574">
    <property type="entry name" value="REC_OmpR"/>
    <property type="match status" value="1"/>
</dbReference>
<dbReference type="PROSITE" id="PS00688">
    <property type="entry name" value="SIGMA54_INTERACT_3"/>
    <property type="match status" value="1"/>
</dbReference>
<dbReference type="PRINTS" id="PR01590">
    <property type="entry name" value="HTHFIS"/>
</dbReference>
<dbReference type="Pfam" id="PF25601">
    <property type="entry name" value="AAA_lid_14"/>
    <property type="match status" value="1"/>
</dbReference>
<dbReference type="PROSITE" id="PS00676">
    <property type="entry name" value="SIGMA54_INTERACT_2"/>
    <property type="match status" value="1"/>
</dbReference>
<dbReference type="CDD" id="cd00009">
    <property type="entry name" value="AAA"/>
    <property type="match status" value="1"/>
</dbReference>
<feature type="modified residue" description="4-aspartylphosphate" evidence="6">
    <location>
        <position position="55"/>
    </location>
</feature>
<evidence type="ECO:0000256" key="2">
    <source>
        <dbReference type="ARBA" id="ARBA00022840"/>
    </source>
</evidence>
<dbReference type="Gene3D" id="3.40.50.300">
    <property type="entry name" value="P-loop containing nucleotide triphosphate hydrolases"/>
    <property type="match status" value="1"/>
</dbReference>
<dbReference type="Pfam" id="PF00072">
    <property type="entry name" value="Response_reg"/>
    <property type="match status" value="1"/>
</dbReference>
<keyword evidence="5" id="KW-0804">Transcription</keyword>
<proteinExistence type="predicted"/>
<accession>A0A806U962</accession>
<evidence type="ECO:0000313" key="9">
    <source>
        <dbReference type="EMBL" id="AKP77235.1"/>
    </source>
</evidence>
<evidence type="ECO:0000256" key="4">
    <source>
        <dbReference type="ARBA" id="ARBA00023125"/>
    </source>
</evidence>
<dbReference type="InterPro" id="IPR002197">
    <property type="entry name" value="HTH_Fis"/>
</dbReference>
<keyword evidence="1" id="KW-0547">Nucleotide-binding</keyword>
<dbReference type="InterPro" id="IPR011006">
    <property type="entry name" value="CheY-like_superfamily"/>
</dbReference>
<evidence type="ECO:0000259" key="7">
    <source>
        <dbReference type="PROSITE" id="PS50045"/>
    </source>
</evidence>
<dbReference type="InterPro" id="IPR002078">
    <property type="entry name" value="Sigma_54_int"/>
</dbReference>
<dbReference type="PROSITE" id="PS50110">
    <property type="entry name" value="RESPONSE_REGULATORY"/>
    <property type="match status" value="1"/>
</dbReference>
<feature type="domain" description="Sigma-54 factor interaction" evidence="7">
    <location>
        <begin position="136"/>
        <end position="364"/>
    </location>
</feature>
<dbReference type="Gene3D" id="3.40.50.2300">
    <property type="match status" value="1"/>
</dbReference>
<dbReference type="InterPro" id="IPR025662">
    <property type="entry name" value="Sigma_54_int_dom_ATP-bd_1"/>
</dbReference>
<dbReference type="Gene3D" id="1.10.10.60">
    <property type="entry name" value="Homeodomain-like"/>
    <property type="match status" value="1"/>
</dbReference>
<protein>
    <submittedName>
        <fullName evidence="9">Transcriptional regulatory protein ZraR</fullName>
    </submittedName>
</protein>
<dbReference type="PROSITE" id="PS00675">
    <property type="entry name" value="SIGMA54_INTERACT_1"/>
    <property type="match status" value="1"/>
</dbReference>
<organism evidence="9 10">
    <name type="scientific">Priestia megaterium Q3</name>
    <dbReference type="NCBI Taxonomy" id="1452722"/>
    <lineage>
        <taxon>Bacteria</taxon>
        <taxon>Bacillati</taxon>
        <taxon>Bacillota</taxon>
        <taxon>Bacilli</taxon>
        <taxon>Bacillales</taxon>
        <taxon>Bacillaceae</taxon>
        <taxon>Priestia</taxon>
    </lineage>
</organism>
<dbReference type="GO" id="GO:0006355">
    <property type="term" value="P:regulation of DNA-templated transcription"/>
    <property type="evidence" value="ECO:0007669"/>
    <property type="project" value="InterPro"/>
</dbReference>
<dbReference type="GO" id="GO:0005524">
    <property type="term" value="F:ATP binding"/>
    <property type="evidence" value="ECO:0007669"/>
    <property type="project" value="UniProtKB-KW"/>
</dbReference>
<name>A0A806U962_PRIMG</name>
<keyword evidence="4" id="KW-0238">DNA-binding</keyword>
<dbReference type="SUPFAM" id="SSF52172">
    <property type="entry name" value="CheY-like"/>
    <property type="match status" value="1"/>
</dbReference>
<dbReference type="FunFam" id="3.40.50.300:FF:000006">
    <property type="entry name" value="DNA-binding transcriptional regulator NtrC"/>
    <property type="match status" value="1"/>
</dbReference>
<keyword evidence="3" id="KW-0805">Transcription regulation</keyword>
<dbReference type="SUPFAM" id="SSF46689">
    <property type="entry name" value="Homeodomain-like"/>
    <property type="match status" value="1"/>
</dbReference>